<name>A0A4V3BM07_SCAGO</name>
<protein>
    <recommendedName>
        <fullName evidence="5">KleE protein</fullName>
    </recommendedName>
</protein>
<feature type="transmembrane region" description="Helical" evidence="2">
    <location>
        <begin position="31"/>
        <end position="54"/>
    </location>
</feature>
<comment type="caution">
    <text evidence="3">The sequence shown here is derived from an EMBL/GenBank/DDBJ whole genome shotgun (WGS) entry which is preliminary data.</text>
</comment>
<evidence type="ECO:0000256" key="2">
    <source>
        <dbReference type="SAM" id="Phobius"/>
    </source>
</evidence>
<gene>
    <name evidence="3" type="ORF">EC847_1258</name>
</gene>
<evidence type="ECO:0000313" key="3">
    <source>
        <dbReference type="EMBL" id="TDN48842.1"/>
    </source>
</evidence>
<evidence type="ECO:0008006" key="5">
    <source>
        <dbReference type="Google" id="ProtNLM"/>
    </source>
</evidence>
<keyword evidence="2" id="KW-0812">Transmembrane</keyword>
<dbReference type="OrthoDB" id="6637494at2"/>
<dbReference type="Pfam" id="PF17394">
    <property type="entry name" value="KleE"/>
    <property type="match status" value="1"/>
</dbReference>
<keyword evidence="4" id="KW-1185">Reference proteome</keyword>
<dbReference type="Proteomes" id="UP000295530">
    <property type="component" value="Unassembled WGS sequence"/>
</dbReference>
<dbReference type="AlphaFoldDB" id="A0A4V3BM07"/>
<reference evidence="3 4" key="1">
    <citation type="submission" date="2019-03" db="EMBL/GenBank/DDBJ databases">
        <title>Genomic analyses of the natural microbiome of Caenorhabditis elegans.</title>
        <authorList>
            <person name="Samuel B."/>
        </authorList>
    </citation>
    <scope>NUCLEOTIDE SEQUENCE [LARGE SCALE GENOMIC DNA]</scope>
    <source>
        <strain evidence="3 4">BIGb0156</strain>
    </source>
</reference>
<feature type="region of interest" description="Disordered" evidence="1">
    <location>
        <begin position="1"/>
        <end position="23"/>
    </location>
</feature>
<feature type="transmembrane region" description="Helical" evidence="2">
    <location>
        <begin position="74"/>
        <end position="94"/>
    </location>
</feature>
<sequence>MNNVIKFPGSEEKNQDQHSAGVNPNSTLRNIANGVISAVYIVLVMLWPFIKIILSLNVALQFFKMLFKWNEGPFAAACPFVLSFVVLTAMMYFITNWKPKTN</sequence>
<evidence type="ECO:0000256" key="1">
    <source>
        <dbReference type="SAM" id="MobiDB-lite"/>
    </source>
</evidence>
<proteinExistence type="predicted"/>
<keyword evidence="2" id="KW-0472">Membrane</keyword>
<keyword evidence="2" id="KW-1133">Transmembrane helix</keyword>
<dbReference type="RefSeq" id="WP_017412720.1">
    <property type="nucleotide sequence ID" value="NZ_SNVX01000025.1"/>
</dbReference>
<organism evidence="3 4">
    <name type="scientific">Scandinavium goeteborgense</name>
    <dbReference type="NCBI Taxonomy" id="1851514"/>
    <lineage>
        <taxon>Bacteria</taxon>
        <taxon>Pseudomonadati</taxon>
        <taxon>Pseudomonadota</taxon>
        <taxon>Gammaproteobacteria</taxon>
        <taxon>Enterobacterales</taxon>
        <taxon>Enterobacteriaceae</taxon>
        <taxon>Scandinavium</taxon>
    </lineage>
</organism>
<dbReference type="InterPro" id="IPR035362">
    <property type="entry name" value="KleE"/>
</dbReference>
<accession>A0A4V3BM07</accession>
<evidence type="ECO:0000313" key="4">
    <source>
        <dbReference type="Proteomes" id="UP000295530"/>
    </source>
</evidence>
<dbReference type="EMBL" id="SNVX01000025">
    <property type="protein sequence ID" value="TDN48842.1"/>
    <property type="molecule type" value="Genomic_DNA"/>
</dbReference>